<evidence type="ECO:0000313" key="3">
    <source>
        <dbReference type="EMBL" id="GAX04124.1"/>
    </source>
</evidence>
<gene>
    <name evidence="3" type="ORF">IWT140_01761</name>
</gene>
<evidence type="ECO:0000313" key="4">
    <source>
        <dbReference type="Proteomes" id="UP000198430"/>
    </source>
</evidence>
<keyword evidence="2" id="KW-1133">Transmembrane helix</keyword>
<evidence type="ECO:0000256" key="2">
    <source>
        <dbReference type="SAM" id="Phobius"/>
    </source>
</evidence>
<keyword evidence="2" id="KW-0812">Transmembrane</keyword>
<proteinExistence type="predicted"/>
<sequence>MYDFWIAAGGTMVFIDGVLILWWLYYRFRLAKGKKFKWPWGKITLVGIVLFFIAILGGSFSHEPKAEQRADSESSAKVASHKKAIAEKKKAETASTNAKKASEAKATSKAKQESRAKDASRKKAASEARAKTKAKEKAESQKKATSESKAKTRKQAAKQKKSAKKQQKKESNGAYQKSLTAYCNNTGNADSVKYDGDGGVTFKVDDSTLGDTKAEKKALATELSDHANKLAEMCDLNVVPYIIVQTKSGDPIARTSLGGGIKVYD</sequence>
<feature type="transmembrane region" description="Helical" evidence="2">
    <location>
        <begin position="38"/>
        <end position="60"/>
    </location>
</feature>
<comment type="caution">
    <text evidence="3">The sequence shown here is derived from an EMBL/GenBank/DDBJ whole genome shotgun (WGS) entry which is preliminary data.</text>
</comment>
<dbReference type="EMBL" id="BCMH01000012">
    <property type="protein sequence ID" value="GAX04124.1"/>
    <property type="molecule type" value="Genomic_DNA"/>
</dbReference>
<reference evidence="3 4" key="1">
    <citation type="submission" date="2015-11" db="EMBL/GenBank/DDBJ databases">
        <title>Draft genome sequences of new species of the genus Lactobacillus isolated from orchardgrass silage.</title>
        <authorList>
            <person name="Tohno M."/>
            <person name="Tanizawa Y."/>
            <person name="Arita M."/>
        </authorList>
    </citation>
    <scope>NUCLEOTIDE SEQUENCE [LARGE SCALE GENOMIC DNA]</scope>
    <source>
        <strain evidence="3 4">IWT140</strain>
    </source>
</reference>
<keyword evidence="2" id="KW-0472">Membrane</keyword>
<protein>
    <submittedName>
        <fullName evidence="3">Uncharacterized protein</fullName>
    </submittedName>
</protein>
<feature type="region of interest" description="Disordered" evidence="1">
    <location>
        <begin position="66"/>
        <end position="173"/>
    </location>
</feature>
<dbReference type="RefSeq" id="WP_089089077.1">
    <property type="nucleotide sequence ID" value="NZ_BCMH01000012.1"/>
</dbReference>
<keyword evidence="4" id="KW-1185">Reference proteome</keyword>
<evidence type="ECO:0000256" key="1">
    <source>
        <dbReference type="SAM" id="MobiDB-lite"/>
    </source>
</evidence>
<feature type="transmembrane region" description="Helical" evidence="2">
    <location>
        <begin position="6"/>
        <end position="26"/>
    </location>
</feature>
<feature type="compositionally biased region" description="Low complexity" evidence="1">
    <location>
        <begin position="93"/>
        <end position="109"/>
    </location>
</feature>
<dbReference type="AlphaFoldDB" id="A0A1Z5IQS8"/>
<accession>A0A1Z5IQS8</accession>
<organism evidence="3 4">
    <name type="scientific">Secundilactobacillus pentosiphilus</name>
    <dbReference type="NCBI Taxonomy" id="1714682"/>
    <lineage>
        <taxon>Bacteria</taxon>
        <taxon>Bacillati</taxon>
        <taxon>Bacillota</taxon>
        <taxon>Bacilli</taxon>
        <taxon>Lactobacillales</taxon>
        <taxon>Lactobacillaceae</taxon>
        <taxon>Secundilactobacillus</taxon>
    </lineage>
</organism>
<dbReference type="Proteomes" id="UP000198430">
    <property type="component" value="Unassembled WGS sequence"/>
</dbReference>
<feature type="compositionally biased region" description="Basic and acidic residues" evidence="1">
    <location>
        <begin position="110"/>
        <end position="150"/>
    </location>
</feature>
<name>A0A1Z5IQS8_9LACO</name>
<feature type="compositionally biased region" description="Basic residues" evidence="1">
    <location>
        <begin position="151"/>
        <end position="167"/>
    </location>
</feature>